<keyword evidence="8 12" id="KW-0238">DNA-binding</keyword>
<evidence type="ECO:0000256" key="9">
    <source>
        <dbReference type="ARBA" id="ARBA00023155"/>
    </source>
</evidence>
<dbReference type="PROSITE" id="PS00027">
    <property type="entry name" value="HOMEOBOX_1"/>
    <property type="match status" value="1"/>
</dbReference>
<dbReference type="Proteomes" id="UP001314229">
    <property type="component" value="Unassembled WGS sequence"/>
</dbReference>
<evidence type="ECO:0000313" key="18">
    <source>
        <dbReference type="EMBL" id="CAK6955386.1"/>
    </source>
</evidence>
<evidence type="ECO:0000313" key="19">
    <source>
        <dbReference type="Proteomes" id="UP001314229"/>
    </source>
</evidence>
<feature type="compositionally biased region" description="Low complexity" evidence="15">
    <location>
        <begin position="308"/>
        <end position="319"/>
    </location>
</feature>
<dbReference type="FunFam" id="1.10.10.60:FF:000095">
    <property type="entry name" value="LIM homeobox transcription factor 1 beta"/>
    <property type="match status" value="1"/>
</dbReference>
<feature type="domain" description="LIM zinc-binding" evidence="16">
    <location>
        <begin position="87"/>
        <end position="146"/>
    </location>
</feature>
<feature type="DNA-binding region" description="Homeobox" evidence="12">
    <location>
        <begin position="246"/>
        <end position="305"/>
    </location>
</feature>
<dbReference type="GO" id="GO:0030182">
    <property type="term" value="P:neuron differentiation"/>
    <property type="evidence" value="ECO:0007669"/>
    <property type="project" value="TreeGrafter"/>
</dbReference>
<dbReference type="SUPFAM" id="SSF57716">
    <property type="entry name" value="Glucocorticoid receptor-like (DNA-binding domain)"/>
    <property type="match status" value="2"/>
</dbReference>
<dbReference type="PROSITE" id="PS50023">
    <property type="entry name" value="LIM_DOMAIN_2"/>
    <property type="match status" value="2"/>
</dbReference>
<sequence length="432" mass="48389">MASAKCSHEKKDAASNGLREVVGSFLAETLTRISLLGAASCSRTLSAGDALRRSGSKTLFYRQQARIVQRTAMVDEPAISLDMDQRAVCAGCHRLIRDRFLLKVTDGLWHEECVRCAACGDALTSSCFLRDRQLYCKRDYADLFAVRCGGCAEAISPAELVMRAGAAVFHLRCFTCSVCSCRLQTGDHCVLREGQLLCAREDYHQCLASPTSSDTGKSDDDDEEVEESGRVSGKRIISEDPESKRPKRPRTILTTQQRRIFKASFEVSSKPCRKVRETLAAETGLSVRVVQVWFQNQRAKMKKLARRQQQQQEQQQTQEQLEHPSHHTVPSRGLTSELECLGSAYSHIQQQQMGLTTLEQQDYDMDPFRQGLTPPQMPGDHMHPYGYKGLYSDTDQDHFCPVTDSDCLSLGDSSLLTPIDRLYSMQDSYFAS</sequence>
<proteinExistence type="predicted"/>
<keyword evidence="9 12" id="KW-0371">Homeobox</keyword>
<dbReference type="InterPro" id="IPR017970">
    <property type="entry name" value="Homeobox_CS"/>
</dbReference>
<feature type="region of interest" description="Disordered" evidence="15">
    <location>
        <begin position="209"/>
        <end position="253"/>
    </location>
</feature>
<dbReference type="CDD" id="cd00086">
    <property type="entry name" value="homeodomain"/>
    <property type="match status" value="1"/>
</dbReference>
<comment type="subcellular location">
    <subcellularLocation>
        <location evidence="1 12 14">Nucleus</location>
    </subcellularLocation>
</comment>
<dbReference type="Gene3D" id="2.10.110.10">
    <property type="entry name" value="Cysteine Rich Protein"/>
    <property type="match status" value="2"/>
</dbReference>
<evidence type="ECO:0000256" key="7">
    <source>
        <dbReference type="ARBA" id="ARBA00023038"/>
    </source>
</evidence>
<dbReference type="PANTHER" id="PTHR24208:SF88">
    <property type="entry name" value="LIM HOMEOBOX TRANSCRIPTION FACTOR 1-ALPHA"/>
    <property type="match status" value="1"/>
</dbReference>
<dbReference type="GO" id="GO:0000981">
    <property type="term" value="F:DNA-binding transcription factor activity, RNA polymerase II-specific"/>
    <property type="evidence" value="ECO:0007669"/>
    <property type="project" value="InterPro"/>
</dbReference>
<dbReference type="PROSITE" id="PS00478">
    <property type="entry name" value="LIM_DOMAIN_1"/>
    <property type="match status" value="1"/>
</dbReference>
<evidence type="ECO:0000256" key="10">
    <source>
        <dbReference type="ARBA" id="ARBA00023163"/>
    </source>
</evidence>
<accession>A0AAV1N7I4</accession>
<dbReference type="GO" id="GO:0000977">
    <property type="term" value="F:RNA polymerase II transcription regulatory region sequence-specific DNA binding"/>
    <property type="evidence" value="ECO:0007669"/>
    <property type="project" value="TreeGrafter"/>
</dbReference>
<dbReference type="Gene3D" id="1.10.10.60">
    <property type="entry name" value="Homeodomain-like"/>
    <property type="match status" value="1"/>
</dbReference>
<dbReference type="SMART" id="SM00132">
    <property type="entry name" value="LIM"/>
    <property type="match status" value="2"/>
</dbReference>
<evidence type="ECO:0000256" key="4">
    <source>
        <dbReference type="ARBA" id="ARBA00022737"/>
    </source>
</evidence>
<evidence type="ECO:0000256" key="15">
    <source>
        <dbReference type="SAM" id="MobiDB-lite"/>
    </source>
</evidence>
<reference evidence="18 19" key="1">
    <citation type="submission" date="2024-01" db="EMBL/GenBank/DDBJ databases">
        <authorList>
            <person name="Alioto T."/>
            <person name="Alioto T."/>
            <person name="Gomez Garrido J."/>
        </authorList>
    </citation>
    <scope>NUCLEOTIDE SEQUENCE [LARGE SCALE GENOMIC DNA]</scope>
</reference>
<evidence type="ECO:0000256" key="6">
    <source>
        <dbReference type="ARBA" id="ARBA00023015"/>
    </source>
</evidence>
<feature type="region of interest" description="Disordered" evidence="15">
    <location>
        <begin position="304"/>
        <end position="333"/>
    </location>
</feature>
<evidence type="ECO:0000259" key="16">
    <source>
        <dbReference type="PROSITE" id="PS50023"/>
    </source>
</evidence>
<evidence type="ECO:0000256" key="11">
    <source>
        <dbReference type="ARBA" id="ARBA00023242"/>
    </source>
</evidence>
<keyword evidence="19" id="KW-1185">Reference proteome</keyword>
<evidence type="ECO:0000256" key="13">
    <source>
        <dbReference type="PROSITE-ProRule" id="PRU00125"/>
    </source>
</evidence>
<feature type="domain" description="LIM zinc-binding" evidence="16">
    <location>
        <begin position="147"/>
        <end position="209"/>
    </location>
</feature>
<evidence type="ECO:0000256" key="8">
    <source>
        <dbReference type="ARBA" id="ARBA00023125"/>
    </source>
</evidence>
<dbReference type="InterPro" id="IPR009057">
    <property type="entry name" value="Homeodomain-like_sf"/>
</dbReference>
<organism evidence="18 19">
    <name type="scientific">Scomber scombrus</name>
    <name type="common">Atlantic mackerel</name>
    <name type="synonym">Scomber vernalis</name>
    <dbReference type="NCBI Taxonomy" id="13677"/>
    <lineage>
        <taxon>Eukaryota</taxon>
        <taxon>Metazoa</taxon>
        <taxon>Chordata</taxon>
        <taxon>Craniata</taxon>
        <taxon>Vertebrata</taxon>
        <taxon>Euteleostomi</taxon>
        <taxon>Actinopterygii</taxon>
        <taxon>Neopterygii</taxon>
        <taxon>Teleostei</taxon>
        <taxon>Neoteleostei</taxon>
        <taxon>Acanthomorphata</taxon>
        <taxon>Pelagiaria</taxon>
        <taxon>Scombriformes</taxon>
        <taxon>Scombridae</taxon>
        <taxon>Scomber</taxon>
    </lineage>
</organism>
<dbReference type="InterPro" id="IPR001356">
    <property type="entry name" value="HD"/>
</dbReference>
<evidence type="ECO:0000256" key="3">
    <source>
        <dbReference type="ARBA" id="ARBA00022723"/>
    </source>
</evidence>
<keyword evidence="11 12" id="KW-0539">Nucleus</keyword>
<dbReference type="GO" id="GO:0005634">
    <property type="term" value="C:nucleus"/>
    <property type="evidence" value="ECO:0007669"/>
    <property type="project" value="UniProtKB-SubCell"/>
</dbReference>
<protein>
    <submittedName>
        <fullName evidence="18">LIM homeobox transcription factor 1-alpha</fullName>
    </submittedName>
</protein>
<name>A0AAV1N7I4_SCOSC</name>
<keyword evidence="7 13" id="KW-0440">LIM domain</keyword>
<dbReference type="PANTHER" id="PTHR24208">
    <property type="entry name" value="LIM/HOMEOBOX PROTEIN LHX"/>
    <property type="match status" value="1"/>
</dbReference>
<comment type="caution">
    <text evidence="18">The sequence shown here is derived from an EMBL/GenBank/DDBJ whole genome shotgun (WGS) entry which is preliminary data.</text>
</comment>
<gene>
    <name evidence="18" type="ORF">FSCOSCO3_A013064</name>
</gene>
<evidence type="ECO:0000256" key="12">
    <source>
        <dbReference type="PROSITE-ProRule" id="PRU00108"/>
    </source>
</evidence>
<dbReference type="EMBL" id="CAWUFR010000021">
    <property type="protein sequence ID" value="CAK6955386.1"/>
    <property type="molecule type" value="Genomic_DNA"/>
</dbReference>
<keyword evidence="6" id="KW-0805">Transcription regulation</keyword>
<keyword evidence="4" id="KW-0677">Repeat</keyword>
<dbReference type="GO" id="GO:0046872">
    <property type="term" value="F:metal ion binding"/>
    <property type="evidence" value="ECO:0007669"/>
    <property type="project" value="UniProtKB-KW"/>
</dbReference>
<dbReference type="SMART" id="SM00389">
    <property type="entry name" value="HOX"/>
    <property type="match status" value="1"/>
</dbReference>
<evidence type="ECO:0000259" key="17">
    <source>
        <dbReference type="PROSITE" id="PS50071"/>
    </source>
</evidence>
<dbReference type="FunFam" id="2.10.110.10:FF:000006">
    <property type="entry name" value="LIM homeobox transcription factor 1-beta"/>
    <property type="match status" value="1"/>
</dbReference>
<dbReference type="PROSITE" id="PS50071">
    <property type="entry name" value="HOMEOBOX_2"/>
    <property type="match status" value="1"/>
</dbReference>
<keyword evidence="3 13" id="KW-0479">Metal-binding</keyword>
<dbReference type="SUPFAM" id="SSF46689">
    <property type="entry name" value="Homeodomain-like"/>
    <property type="match status" value="1"/>
</dbReference>
<feature type="domain" description="Homeobox" evidence="17">
    <location>
        <begin position="244"/>
        <end position="304"/>
    </location>
</feature>
<evidence type="ECO:0000256" key="2">
    <source>
        <dbReference type="ARBA" id="ARBA00022473"/>
    </source>
</evidence>
<keyword evidence="10" id="KW-0804">Transcription</keyword>
<keyword evidence="2" id="KW-0217">Developmental protein</keyword>
<dbReference type="Pfam" id="PF00046">
    <property type="entry name" value="Homeodomain"/>
    <property type="match status" value="1"/>
</dbReference>
<dbReference type="Pfam" id="PF00412">
    <property type="entry name" value="LIM"/>
    <property type="match status" value="2"/>
</dbReference>
<dbReference type="InterPro" id="IPR001781">
    <property type="entry name" value="Znf_LIM"/>
</dbReference>
<evidence type="ECO:0000256" key="14">
    <source>
        <dbReference type="RuleBase" id="RU000682"/>
    </source>
</evidence>
<keyword evidence="5 13" id="KW-0862">Zinc</keyword>
<evidence type="ECO:0000256" key="5">
    <source>
        <dbReference type="ARBA" id="ARBA00022833"/>
    </source>
</evidence>
<evidence type="ECO:0000256" key="1">
    <source>
        <dbReference type="ARBA" id="ARBA00004123"/>
    </source>
</evidence>
<dbReference type="InterPro" id="IPR050453">
    <property type="entry name" value="LIM_Homeobox_TF"/>
</dbReference>
<dbReference type="AlphaFoldDB" id="A0AAV1N7I4"/>